<organism evidence="2 3">
    <name type="scientific">Paralysiella testudinis</name>
    <dbReference type="NCBI Taxonomy" id="2809020"/>
    <lineage>
        <taxon>Bacteria</taxon>
        <taxon>Pseudomonadati</taxon>
        <taxon>Pseudomonadota</taxon>
        <taxon>Betaproteobacteria</taxon>
        <taxon>Neisseriales</taxon>
        <taxon>Neisseriaceae</taxon>
        <taxon>Paralysiella</taxon>
    </lineage>
</organism>
<reference evidence="2" key="1">
    <citation type="submission" date="2021-02" db="EMBL/GenBank/DDBJ databases">
        <title>Neisseriaceae sp. 26B isolated from the cloaca of a Common Toad-headed Turtle (Mesoclemmys nasuta).</title>
        <authorList>
            <person name="Spergser J."/>
            <person name="Busse H.-J."/>
        </authorList>
    </citation>
    <scope>NUCLEOTIDE SEQUENCE</scope>
    <source>
        <strain evidence="2">26B</strain>
    </source>
</reference>
<dbReference type="PANTHER" id="PTHR35004:SF7">
    <property type="entry name" value="INTEGRASE PROTEIN"/>
    <property type="match status" value="1"/>
</dbReference>
<dbReference type="RefSeq" id="WP_230339378.1">
    <property type="nucleotide sequence ID" value="NZ_CP069798.1"/>
</dbReference>
<feature type="domain" description="Integrase catalytic" evidence="1">
    <location>
        <begin position="149"/>
        <end position="363"/>
    </location>
</feature>
<dbReference type="InterPro" id="IPR036397">
    <property type="entry name" value="RNaseH_sf"/>
</dbReference>
<gene>
    <name evidence="2" type="ORF">JQU52_01170</name>
</gene>
<dbReference type="Gene3D" id="3.30.420.10">
    <property type="entry name" value="Ribonuclease H-like superfamily/Ribonuclease H"/>
    <property type="match status" value="1"/>
</dbReference>
<dbReference type="Proteomes" id="UP000653156">
    <property type="component" value="Chromosome"/>
</dbReference>
<accession>A0A892ZKJ5</accession>
<dbReference type="GO" id="GO:0003676">
    <property type="term" value="F:nucleic acid binding"/>
    <property type="evidence" value="ECO:0007669"/>
    <property type="project" value="InterPro"/>
</dbReference>
<dbReference type="InterPro" id="IPR012337">
    <property type="entry name" value="RNaseH-like_sf"/>
</dbReference>
<proteinExistence type="predicted"/>
<evidence type="ECO:0000313" key="3">
    <source>
        <dbReference type="Proteomes" id="UP000653156"/>
    </source>
</evidence>
<dbReference type="SUPFAM" id="SSF53098">
    <property type="entry name" value="Ribonuclease H-like"/>
    <property type="match status" value="1"/>
</dbReference>
<dbReference type="GO" id="GO:0015074">
    <property type="term" value="P:DNA integration"/>
    <property type="evidence" value="ECO:0007669"/>
    <property type="project" value="InterPro"/>
</dbReference>
<name>A0A892ZKJ5_9NEIS</name>
<dbReference type="AlphaFoldDB" id="A0A892ZKJ5"/>
<evidence type="ECO:0000259" key="1">
    <source>
        <dbReference type="PROSITE" id="PS50994"/>
    </source>
</evidence>
<dbReference type="PROSITE" id="PS50994">
    <property type="entry name" value="INTEGRASE"/>
    <property type="match status" value="1"/>
</dbReference>
<sequence>MSAVLTQRLVAVAGKVAQLGHGQKSGYLQQVAAELGMSRDKLYRELKKVSVAPARKRRADAGRSALTRTEAEYIGSLILETMRKNGKRMTTVEEAVNMLRANGLIEAERVDKQTGEVIQLSSSTVIRALRQYGLHPDQLLVPDPVNALQSLHPNHVWQIDASLCVLFYLPKGTEGKDDTGLRMMESDKFYKNKPKNLERIVLDRVWRYVVTDHTSGSLFVWYVFGGENSENLCETFIQAMQPKSNRAENPFCGVPKLVMLDPGSANTGHSFKYLCQQLGVHVQINKPGNPRSKGQVENGNNLVEIFFEAKLSLRRVNDITALQRWADYWMVYFNSHRKHSRHEMSRFSAWQKIRPEELILPPPADYCRELVLSRPETRKVQDNLTISFEGRNFDVSVIPALSPRESVVVAKNPWQPGAVRVQRFDENGRECWIAVPEVVVNQWGFHANAAIIGQEYKAHADTPAQTNKKALEMLAMGADTLEAAAKKRKQKALPFDGRINPFAHQEQALAANKVMYLTREGQQMDYNKMEVAEQVLSPTEAAKILKPQLEAAGGEWAGAMALIRKHWPQGIPACELDALLGQLVSRGKLKLVKGA</sequence>
<evidence type="ECO:0000313" key="2">
    <source>
        <dbReference type="EMBL" id="QRQ82084.1"/>
    </source>
</evidence>
<dbReference type="KEGG" id="ptes:JQU52_01170"/>
<keyword evidence="3" id="KW-1185">Reference proteome</keyword>
<protein>
    <submittedName>
        <fullName evidence="2">DDE-type integrase/transposase/recombinase</fullName>
    </submittedName>
</protein>
<dbReference type="PANTHER" id="PTHR35004">
    <property type="entry name" value="TRANSPOSASE RV3428C-RELATED"/>
    <property type="match status" value="1"/>
</dbReference>
<dbReference type="InterPro" id="IPR001584">
    <property type="entry name" value="Integrase_cat-core"/>
</dbReference>
<dbReference type="EMBL" id="CP069798">
    <property type="protein sequence ID" value="QRQ82084.1"/>
    <property type="molecule type" value="Genomic_DNA"/>
</dbReference>